<dbReference type="AlphaFoldDB" id="A0A4R5PQI6"/>
<dbReference type="InterPro" id="IPR038576">
    <property type="entry name" value="Methyltransf_Zn-bd_dom_put_sf"/>
</dbReference>
<feature type="domain" description="Methyltransferase putative zinc binding" evidence="1">
    <location>
        <begin position="3"/>
        <end position="64"/>
    </location>
</feature>
<dbReference type="Gene3D" id="6.20.50.110">
    <property type="entry name" value="Methyltransferase, zinc-binding domain"/>
    <property type="match status" value="1"/>
</dbReference>
<dbReference type="Gene3D" id="3.40.50.720">
    <property type="entry name" value="NAD(P)-binding Rossmann-like Domain"/>
    <property type="match status" value="1"/>
</dbReference>
<evidence type="ECO:0000313" key="3">
    <source>
        <dbReference type="EMBL" id="TDH39402.1"/>
    </source>
</evidence>
<dbReference type="Gene3D" id="3.40.50.150">
    <property type="entry name" value="Vaccinia Virus protein VP39"/>
    <property type="match status" value="1"/>
</dbReference>
<accession>A0A4R5PQI6</accession>
<dbReference type="EMBL" id="SMSI01000001">
    <property type="protein sequence ID" value="TDH39402.1"/>
    <property type="molecule type" value="Genomic_DNA"/>
</dbReference>
<feature type="domain" description="C-methyltransferase" evidence="2">
    <location>
        <begin position="244"/>
        <end position="402"/>
    </location>
</feature>
<proteinExistence type="predicted"/>
<sequence>MSCRHCGGTHFVPFLDLGHAPPSNSYLSGPAAIAAEKTYPLVIRTCTGCWLTQTEDFADREEFFSADYAYFSSFSTSWLEHARAYVEAMRARFGLGAHSLVCEVAANDGYLLRHVKAAGIPCYGIEPTASTARAARALGIDIVEAFFGAQLAGRLSGDGRQADLIAANNVLAHVPDINDFARGFALLLKPEGVATFEFPHLLEMVQGSQFDTAYHEHYSYLSLLAVEAVFRSAGLRVFDVETTPWHGGSLRLFACRDGASHAQSPAVAAMRTRESEAGMDQPGFYTGFQAEAGRVRDEFLAFLADARAAGWRVAAYGAAAKGNTLLNFAGVTAEDIAFVVDRNPAKQGRLLPGSHIPVVDEAYLIARKPDRVVILPWNIETEIRSQLSCIADWGGKFVTAVPKLTVHP</sequence>
<gene>
    <name evidence="3" type="ORF">E2A64_03260</name>
</gene>
<dbReference type="SUPFAM" id="SSF53335">
    <property type="entry name" value="S-adenosyl-L-methionine-dependent methyltransferases"/>
    <property type="match status" value="1"/>
</dbReference>
<evidence type="ECO:0000313" key="4">
    <source>
        <dbReference type="Proteomes" id="UP000295131"/>
    </source>
</evidence>
<dbReference type="RefSeq" id="WP_133284236.1">
    <property type="nucleotide sequence ID" value="NZ_SMSI01000001.1"/>
</dbReference>
<keyword evidence="3" id="KW-0489">Methyltransferase</keyword>
<dbReference type="InterPro" id="IPR029063">
    <property type="entry name" value="SAM-dependent_MTases_sf"/>
</dbReference>
<protein>
    <submittedName>
        <fullName evidence="3">Methyltransferase domain-containing protein</fullName>
    </submittedName>
</protein>
<evidence type="ECO:0000259" key="2">
    <source>
        <dbReference type="Pfam" id="PF08484"/>
    </source>
</evidence>
<comment type="caution">
    <text evidence="3">The sequence shown here is derived from an EMBL/GenBank/DDBJ whole genome shotgun (WGS) entry which is preliminary data.</text>
</comment>
<dbReference type="InterPro" id="IPR013691">
    <property type="entry name" value="MeTrfase_14"/>
</dbReference>
<reference evidence="3 4" key="1">
    <citation type="journal article" date="2013" name="Int. J. Syst. Evol. Microbiol.">
        <title>Hoeflea suaedae sp. nov., an endophytic bacterium isolated from the root of the halophyte Suaeda maritima.</title>
        <authorList>
            <person name="Chung E.J."/>
            <person name="Park J.A."/>
            <person name="Pramanik P."/>
            <person name="Bibi F."/>
            <person name="Jeon C.O."/>
            <person name="Chung Y.R."/>
        </authorList>
    </citation>
    <scope>NUCLEOTIDE SEQUENCE [LARGE SCALE GENOMIC DNA]</scope>
    <source>
        <strain evidence="3 4">YC6898</strain>
    </source>
</reference>
<keyword evidence="3" id="KW-0808">Transferase</keyword>
<dbReference type="InterPro" id="IPR013630">
    <property type="entry name" value="Methyltransf_Zn-bd_dom_put"/>
</dbReference>
<dbReference type="GO" id="GO:0032259">
    <property type="term" value="P:methylation"/>
    <property type="evidence" value="ECO:0007669"/>
    <property type="project" value="UniProtKB-KW"/>
</dbReference>
<dbReference type="OrthoDB" id="9815644at2"/>
<keyword evidence="4" id="KW-1185">Reference proteome</keyword>
<dbReference type="Pfam" id="PF13489">
    <property type="entry name" value="Methyltransf_23"/>
    <property type="match status" value="1"/>
</dbReference>
<dbReference type="Proteomes" id="UP000295131">
    <property type="component" value="Unassembled WGS sequence"/>
</dbReference>
<dbReference type="Pfam" id="PF08421">
    <property type="entry name" value="Methyltransf_13"/>
    <property type="match status" value="1"/>
</dbReference>
<dbReference type="Gene3D" id="6.10.250.3100">
    <property type="match status" value="1"/>
</dbReference>
<organism evidence="3 4">
    <name type="scientific">Pseudohoeflea suaedae</name>
    <dbReference type="NCBI Taxonomy" id="877384"/>
    <lineage>
        <taxon>Bacteria</taxon>
        <taxon>Pseudomonadati</taxon>
        <taxon>Pseudomonadota</taxon>
        <taxon>Alphaproteobacteria</taxon>
        <taxon>Hyphomicrobiales</taxon>
        <taxon>Rhizobiaceae</taxon>
        <taxon>Pseudohoeflea</taxon>
    </lineage>
</organism>
<dbReference type="GO" id="GO:0008168">
    <property type="term" value="F:methyltransferase activity"/>
    <property type="evidence" value="ECO:0007669"/>
    <property type="project" value="UniProtKB-KW"/>
</dbReference>
<dbReference type="Pfam" id="PF08484">
    <property type="entry name" value="Methyltransf_14"/>
    <property type="match status" value="1"/>
</dbReference>
<evidence type="ECO:0000259" key="1">
    <source>
        <dbReference type="Pfam" id="PF08421"/>
    </source>
</evidence>
<name>A0A4R5PQI6_9HYPH</name>
<dbReference type="PANTHER" id="PTHR43861:SF5">
    <property type="entry name" value="BLL5978 PROTEIN"/>
    <property type="match status" value="1"/>
</dbReference>
<dbReference type="PANTHER" id="PTHR43861">
    <property type="entry name" value="TRANS-ACONITATE 2-METHYLTRANSFERASE-RELATED"/>
    <property type="match status" value="1"/>
</dbReference>